<dbReference type="EMBL" id="LXHE01000014">
    <property type="protein sequence ID" value="OAV00214.1"/>
    <property type="molecule type" value="Genomic_DNA"/>
</dbReference>
<proteinExistence type="predicted"/>
<dbReference type="Pfam" id="PF16931">
    <property type="entry name" value="Phage_holin_8"/>
    <property type="match status" value="1"/>
</dbReference>
<name>A0A7Z0UXW0_MORCA</name>
<accession>A0A7Z0UXW0</accession>
<dbReference type="InterPro" id="IPR032637">
    <property type="entry name" value="Phage_holin-like"/>
</dbReference>
<evidence type="ECO:0000313" key="2">
    <source>
        <dbReference type="EMBL" id="OAV00214.1"/>
    </source>
</evidence>
<comment type="caution">
    <text evidence="2">The sequence shown here is derived from an EMBL/GenBank/DDBJ whole genome shotgun (WGS) entry which is preliminary data.</text>
</comment>
<evidence type="ECO:0000313" key="3">
    <source>
        <dbReference type="Proteomes" id="UP000078446"/>
    </source>
</evidence>
<feature type="transmembrane region" description="Helical" evidence="1">
    <location>
        <begin position="20"/>
        <end position="42"/>
    </location>
</feature>
<sequence length="117" mass="12111">MAEPSTTSAASVAAIMSATAFLPFVNGDALLGSVLGAALFATTKKDLKPLSRLGTLLLSTGCGYYIGPEVIEHSFIDGEALASMVAAMFSLPISLKMMGWVEVAALTDIIKRLKGGM</sequence>
<gene>
    <name evidence="2" type="ORF">AO382_1364</name>
</gene>
<keyword evidence="1" id="KW-0472">Membrane</keyword>
<organism evidence="2 3">
    <name type="scientific">Moraxella catarrhalis</name>
    <name type="common">Branhamella catarrhalis</name>
    <dbReference type="NCBI Taxonomy" id="480"/>
    <lineage>
        <taxon>Bacteria</taxon>
        <taxon>Pseudomonadati</taxon>
        <taxon>Pseudomonadota</taxon>
        <taxon>Gammaproteobacteria</taxon>
        <taxon>Moraxellales</taxon>
        <taxon>Moraxellaceae</taxon>
        <taxon>Moraxella</taxon>
    </lineage>
</organism>
<keyword evidence="1" id="KW-1133">Transmembrane helix</keyword>
<dbReference type="AlphaFoldDB" id="A0A7Z0UXW0"/>
<evidence type="ECO:0000256" key="1">
    <source>
        <dbReference type="SAM" id="Phobius"/>
    </source>
</evidence>
<dbReference type="RefSeq" id="WP_064619032.1">
    <property type="nucleotide sequence ID" value="NZ_LXHE01000014.1"/>
</dbReference>
<reference evidence="2 3" key="1">
    <citation type="journal article" date="2016" name="Genome Biol. Evol.">
        <title>Comparative Genomic Analyses of the Moraxella catarrhalis Serosensitive and Seroresistant Lineages Demonstrate Their Independent Evolution.</title>
        <authorList>
            <person name="Earl J.P."/>
            <person name="de Vries S.P."/>
            <person name="Ahmed A."/>
            <person name="Powell E."/>
            <person name="Schultz M.P."/>
            <person name="Hermans P.W."/>
            <person name="Hill D.J."/>
            <person name="Zhou Z."/>
            <person name="Constantinidou C.I."/>
            <person name="Hu F.Z."/>
            <person name="Bootsma H.J."/>
            <person name="Ehrlich G.D."/>
        </authorList>
    </citation>
    <scope>NUCLEOTIDE SEQUENCE [LARGE SCALE GENOMIC DNA]</scope>
    <source>
        <strain evidence="2 3">Z7574</strain>
    </source>
</reference>
<keyword evidence="1" id="KW-0812">Transmembrane</keyword>
<dbReference type="Proteomes" id="UP000078446">
    <property type="component" value="Unassembled WGS sequence"/>
</dbReference>
<protein>
    <submittedName>
        <fullName evidence="2">Phage-related protein</fullName>
    </submittedName>
</protein>